<dbReference type="AlphaFoldDB" id="A0A9P4THY4"/>
<dbReference type="EMBL" id="SWKU01000006">
    <property type="protein sequence ID" value="KAF3005865.1"/>
    <property type="molecule type" value="Genomic_DNA"/>
</dbReference>
<keyword evidence="3" id="KW-1185">Reference proteome</keyword>
<feature type="compositionally biased region" description="Polar residues" evidence="1">
    <location>
        <begin position="140"/>
        <end position="150"/>
    </location>
</feature>
<proteinExistence type="predicted"/>
<dbReference type="OrthoDB" id="10616287at2759"/>
<evidence type="ECO:0000313" key="3">
    <source>
        <dbReference type="Proteomes" id="UP000801428"/>
    </source>
</evidence>
<comment type="caution">
    <text evidence="2">The sequence shown here is derived from an EMBL/GenBank/DDBJ whole genome shotgun (WGS) entry which is preliminary data.</text>
</comment>
<feature type="compositionally biased region" description="Basic and acidic residues" evidence="1">
    <location>
        <begin position="106"/>
        <end position="125"/>
    </location>
</feature>
<organism evidence="2 3">
    <name type="scientific">Curvularia kusanoi</name>
    <name type="common">Cochliobolus kusanoi</name>
    <dbReference type="NCBI Taxonomy" id="90978"/>
    <lineage>
        <taxon>Eukaryota</taxon>
        <taxon>Fungi</taxon>
        <taxon>Dikarya</taxon>
        <taxon>Ascomycota</taxon>
        <taxon>Pezizomycotina</taxon>
        <taxon>Dothideomycetes</taxon>
        <taxon>Pleosporomycetidae</taxon>
        <taxon>Pleosporales</taxon>
        <taxon>Pleosporineae</taxon>
        <taxon>Pleosporaceae</taxon>
        <taxon>Curvularia</taxon>
    </lineage>
</organism>
<evidence type="ECO:0000313" key="2">
    <source>
        <dbReference type="EMBL" id="KAF3005865.1"/>
    </source>
</evidence>
<feature type="compositionally biased region" description="Polar residues" evidence="1">
    <location>
        <begin position="71"/>
        <end position="92"/>
    </location>
</feature>
<accession>A0A9P4THY4</accession>
<gene>
    <name evidence="2" type="ORF">E8E13_009053</name>
</gene>
<sequence>MSTRSGQADGHRTIARAEELYKRSTRAAPASWTVPHDADLDYVGAHFLPGSRKGSVPAYPEGVEFSEDEASSMQPDTATPRTISPPQGQYSRSGEPLRYSPSTPTRHLERDHFSVSPEDFKEIIRQRSRRRRHGNDSVHSHQTWESTPTQTHKDFMSSVSSRSHHDGPAAPPTHDPYAASASASMYFTEPYTPSRRSAATDDNGTHRDAMGPSPPHPFSEWDLRKNDYRPGDDREYGQDRSGEDPL</sequence>
<dbReference type="Proteomes" id="UP000801428">
    <property type="component" value="Unassembled WGS sequence"/>
</dbReference>
<protein>
    <submittedName>
        <fullName evidence="2">Uncharacterized protein</fullName>
    </submittedName>
</protein>
<name>A0A9P4THY4_CURKU</name>
<feature type="region of interest" description="Disordered" evidence="1">
    <location>
        <begin position="49"/>
        <end position="246"/>
    </location>
</feature>
<evidence type="ECO:0000256" key="1">
    <source>
        <dbReference type="SAM" id="MobiDB-lite"/>
    </source>
</evidence>
<feature type="compositionally biased region" description="Basic and acidic residues" evidence="1">
    <location>
        <begin position="219"/>
        <end position="246"/>
    </location>
</feature>
<reference evidence="2" key="1">
    <citation type="submission" date="2019-04" db="EMBL/GenBank/DDBJ databases">
        <title>Sequencing of skin fungus with MAO and IRED activity.</title>
        <authorList>
            <person name="Marsaioli A.J."/>
            <person name="Bonatto J.M.C."/>
            <person name="Reis Junior O."/>
        </authorList>
    </citation>
    <scope>NUCLEOTIDE SEQUENCE</scope>
    <source>
        <strain evidence="2">30M1</strain>
    </source>
</reference>